<gene>
    <name evidence="2" type="ORF">KY290_005052</name>
</gene>
<organism evidence="2 3">
    <name type="scientific">Solanum tuberosum</name>
    <name type="common">Potato</name>
    <dbReference type="NCBI Taxonomy" id="4113"/>
    <lineage>
        <taxon>Eukaryota</taxon>
        <taxon>Viridiplantae</taxon>
        <taxon>Streptophyta</taxon>
        <taxon>Embryophyta</taxon>
        <taxon>Tracheophyta</taxon>
        <taxon>Spermatophyta</taxon>
        <taxon>Magnoliopsida</taxon>
        <taxon>eudicotyledons</taxon>
        <taxon>Gunneridae</taxon>
        <taxon>Pentapetalae</taxon>
        <taxon>asterids</taxon>
        <taxon>lamiids</taxon>
        <taxon>Solanales</taxon>
        <taxon>Solanaceae</taxon>
        <taxon>Solanoideae</taxon>
        <taxon>Solaneae</taxon>
        <taxon>Solanum</taxon>
    </lineage>
</organism>
<sequence>MKPLPCACQAYSICMNEECQRQIHSNTQGRTTTRCTRSYPSHYKFNKQKKGENSNSYAHTVNSDESMQGGDSGSAHSEASASANLTEAPSMKKEPLFGEANAGLYVMRSNTSQKHLASQQPVISVQHSNVVANVPSPMSSVSFQHSLVHEGVDGLLHNASSHLSFSQSLTV</sequence>
<accession>A0ABQ7WDH7</accession>
<evidence type="ECO:0000313" key="3">
    <source>
        <dbReference type="Proteomes" id="UP000826656"/>
    </source>
</evidence>
<dbReference type="EMBL" id="JAIVGD010000002">
    <property type="protein sequence ID" value="KAH0778625.1"/>
    <property type="molecule type" value="Genomic_DNA"/>
</dbReference>
<feature type="compositionally biased region" description="Low complexity" evidence="1">
    <location>
        <begin position="73"/>
        <end position="83"/>
    </location>
</feature>
<name>A0ABQ7WDH7_SOLTU</name>
<proteinExistence type="predicted"/>
<comment type="caution">
    <text evidence="2">The sequence shown here is derived from an EMBL/GenBank/DDBJ whole genome shotgun (WGS) entry which is preliminary data.</text>
</comment>
<dbReference type="Proteomes" id="UP000826656">
    <property type="component" value="Unassembled WGS sequence"/>
</dbReference>
<evidence type="ECO:0000256" key="1">
    <source>
        <dbReference type="SAM" id="MobiDB-lite"/>
    </source>
</evidence>
<reference evidence="2 3" key="1">
    <citation type="journal article" date="2021" name="bioRxiv">
        <title>Chromosome-scale and haplotype-resolved genome assembly of a tetraploid potato cultivar.</title>
        <authorList>
            <person name="Sun H."/>
            <person name="Jiao W.-B."/>
            <person name="Krause K."/>
            <person name="Campoy J.A."/>
            <person name="Goel M."/>
            <person name="Folz-Donahue K."/>
            <person name="Kukat C."/>
            <person name="Huettel B."/>
            <person name="Schneeberger K."/>
        </authorList>
    </citation>
    <scope>NUCLEOTIDE SEQUENCE [LARGE SCALE GENOMIC DNA]</scope>
    <source>
        <strain evidence="2">SolTubOtavaFocal</strain>
        <tissue evidence="2">Leaves</tissue>
    </source>
</reference>
<protein>
    <submittedName>
        <fullName evidence="2">Uncharacterized protein</fullName>
    </submittedName>
</protein>
<evidence type="ECO:0000313" key="2">
    <source>
        <dbReference type="EMBL" id="KAH0778625.1"/>
    </source>
</evidence>
<feature type="region of interest" description="Disordered" evidence="1">
    <location>
        <begin position="43"/>
        <end position="93"/>
    </location>
</feature>
<keyword evidence="3" id="KW-1185">Reference proteome</keyword>
<feature type="compositionally biased region" description="Polar residues" evidence="1">
    <location>
        <begin position="53"/>
        <end position="66"/>
    </location>
</feature>